<dbReference type="SUPFAM" id="SSF49464">
    <property type="entry name" value="Carboxypeptidase regulatory domain-like"/>
    <property type="match status" value="1"/>
</dbReference>
<dbReference type="GO" id="GO:0044718">
    <property type="term" value="P:siderophore transmembrane transport"/>
    <property type="evidence" value="ECO:0007669"/>
    <property type="project" value="TreeGrafter"/>
</dbReference>
<dbReference type="KEGG" id="aba:Acid345_0783"/>
<evidence type="ECO:0000256" key="7">
    <source>
        <dbReference type="SAM" id="SignalP"/>
    </source>
</evidence>
<evidence type="ECO:0000256" key="6">
    <source>
        <dbReference type="ARBA" id="ARBA00023237"/>
    </source>
</evidence>
<dbReference type="InterPro" id="IPR008969">
    <property type="entry name" value="CarboxyPept-like_regulatory"/>
</dbReference>
<dbReference type="OrthoDB" id="97893at2"/>
<comment type="subcellular location">
    <subcellularLocation>
        <location evidence="1">Cell outer membrane</location>
        <topology evidence="1">Multi-pass membrane protein</topology>
    </subcellularLocation>
</comment>
<feature type="domain" description="TonB-dependent transporter Oar-like beta-barrel" evidence="8">
    <location>
        <begin position="240"/>
        <end position="318"/>
    </location>
</feature>
<keyword evidence="6" id="KW-0998">Cell outer membrane</keyword>
<feature type="chain" id="PRO_5004191976" evidence="7">
    <location>
        <begin position="26"/>
        <end position="1041"/>
    </location>
</feature>
<gene>
    <name evidence="9" type="ordered locus">Acid345_0783</name>
</gene>
<dbReference type="Gene3D" id="2.60.40.1120">
    <property type="entry name" value="Carboxypeptidase-like, regulatory domain"/>
    <property type="match status" value="1"/>
</dbReference>
<dbReference type="AlphaFoldDB" id="Q1ITL2"/>
<dbReference type="InterPro" id="IPR037066">
    <property type="entry name" value="Plug_dom_sf"/>
</dbReference>
<dbReference type="Gene3D" id="2.170.130.10">
    <property type="entry name" value="TonB-dependent receptor, plug domain"/>
    <property type="match status" value="1"/>
</dbReference>
<dbReference type="STRING" id="204669.Acid345_0783"/>
<evidence type="ECO:0000313" key="10">
    <source>
        <dbReference type="Proteomes" id="UP000002432"/>
    </source>
</evidence>
<dbReference type="Proteomes" id="UP000002432">
    <property type="component" value="Chromosome"/>
</dbReference>
<reference evidence="9 10" key="1">
    <citation type="journal article" date="2009" name="Appl. Environ. Microbiol.">
        <title>Three genomes from the phylum Acidobacteria provide insight into the lifestyles of these microorganisms in soils.</title>
        <authorList>
            <person name="Ward N.L."/>
            <person name="Challacombe J.F."/>
            <person name="Janssen P.H."/>
            <person name="Henrissat B."/>
            <person name="Coutinho P.M."/>
            <person name="Wu M."/>
            <person name="Xie G."/>
            <person name="Haft D.H."/>
            <person name="Sait M."/>
            <person name="Badger J."/>
            <person name="Barabote R.D."/>
            <person name="Bradley B."/>
            <person name="Brettin T.S."/>
            <person name="Brinkac L.M."/>
            <person name="Bruce D."/>
            <person name="Creasy T."/>
            <person name="Daugherty S.C."/>
            <person name="Davidsen T.M."/>
            <person name="DeBoy R.T."/>
            <person name="Detter J.C."/>
            <person name="Dodson R.J."/>
            <person name="Durkin A.S."/>
            <person name="Ganapathy A."/>
            <person name="Gwinn-Giglio M."/>
            <person name="Han C.S."/>
            <person name="Khouri H."/>
            <person name="Kiss H."/>
            <person name="Kothari S.P."/>
            <person name="Madupu R."/>
            <person name="Nelson K.E."/>
            <person name="Nelson W.C."/>
            <person name="Paulsen I."/>
            <person name="Penn K."/>
            <person name="Ren Q."/>
            <person name="Rosovitz M.J."/>
            <person name="Selengut J.D."/>
            <person name="Shrivastava S."/>
            <person name="Sullivan S.A."/>
            <person name="Tapia R."/>
            <person name="Thompson L.S."/>
            <person name="Watkins K.L."/>
            <person name="Yang Q."/>
            <person name="Yu C."/>
            <person name="Zafar N."/>
            <person name="Zhou L."/>
            <person name="Kuske C.R."/>
        </authorList>
    </citation>
    <scope>NUCLEOTIDE SEQUENCE [LARGE SCALE GENOMIC DNA]</scope>
    <source>
        <strain evidence="9 10">Ellin345</strain>
    </source>
</reference>
<name>Q1ITL2_KORVE</name>
<dbReference type="Gene3D" id="2.40.170.20">
    <property type="entry name" value="TonB-dependent receptor, beta-barrel domain"/>
    <property type="match status" value="1"/>
</dbReference>
<dbReference type="PANTHER" id="PTHR30069">
    <property type="entry name" value="TONB-DEPENDENT OUTER MEMBRANE RECEPTOR"/>
    <property type="match status" value="1"/>
</dbReference>
<organism evidence="9 10">
    <name type="scientific">Koribacter versatilis (strain Ellin345)</name>
    <dbReference type="NCBI Taxonomy" id="204669"/>
    <lineage>
        <taxon>Bacteria</taxon>
        <taxon>Pseudomonadati</taxon>
        <taxon>Acidobacteriota</taxon>
        <taxon>Terriglobia</taxon>
        <taxon>Terriglobales</taxon>
        <taxon>Candidatus Korobacteraceae</taxon>
        <taxon>Candidatus Korobacter</taxon>
    </lineage>
</organism>
<keyword evidence="9" id="KW-0675">Receptor</keyword>
<sequence length="1041" mass="113932">MRRYIRYVLSLALLLCATHMLFAQATASANVAGTVYDKTSAVIAGAQVTITSKATGQTRTSNTDSNGAYRFDLLSAGQYSIKITKSGFASLSENVELLVGQTSTINGVLNPGSASEVVEVTEAAPLVDVAKTSVSTQITPSEVQEMPLVGRDVANLAYLAPGVKAADSYDPTKNRYAILSVNGADGRNVNVTVNGVDNKDNTVGGPVMQLPLEAVQEFQISTQRFSAENGRSQGAAINMITKSGTNMYHGSAFGFFRTSALDADEMVPDGTGGAFHSHPDYSRQQFGGSFGGPIIKDKLFGFFALEHERERQGLSESGTSFDELSLAAGAGLAAQPSAVIPRPFNETRYSGRLDWNVNSKNSAYLSYNSQVNDSLNDQSDGTGDLTNGNFTKNHLQLANLTWNTLLTSHLINQFTFGWQYWNNLIDSDISAPLVTFPNASFGTNTNVPQQSFQRKFQFKDDISWTHGKHTFKGGVDYIWNPVEGGFFEYSSTLEIDFGADPSCILAAATDDVNKCGPGYYPQQFATKGAVTGMTIANGDPQFIVPTKQLGFYFQDDWKVTPRLNLNLGIRWDKDFNTYGQSDITNSRTYQELVAINSPITNPYVASLPHASNKDFSPRVGFAYDLTGSGTHVLRGGFGLYYGNSFQNIPLFMEQQANSTIFQTLFSLSDPVNDVVPGTGIPLGQWQYGISPMPTIAPPSADLTVGSTGRLVDPNYQNPVSEEFNFGYSWGVTSNSVFETEFTHVQNLHENRTMNIDQKVPVGGVCCFRPLDDAFAAAGQPRLNSVRDEQSIGRSRYDGINFGYRQRMTHHFMFNAYYTLAWADGYNTNGNYAFRNYPFLATDPFAKYNWGPTYSDERHHVTISGLVDFPFGIQASPILQYGSARPYALTNSYNTLNTGNGTATAVIVPKGQTNNYLYGTNYIASYVAAHPGDDNATSEAQQNLQMCFYNGDCTLAQFDPLRGKPTFELDLRLAKNFKLGERFNLQITAQAFNLTNAPNYGNNFNGNIASPSTFMHPAGFINPSSTTTPRSLWSEYGVRLTF</sequence>
<dbReference type="Pfam" id="PF25183">
    <property type="entry name" value="OMP_b-brl_4"/>
    <property type="match status" value="2"/>
</dbReference>
<dbReference type="InterPro" id="IPR039426">
    <property type="entry name" value="TonB-dep_rcpt-like"/>
</dbReference>
<feature type="domain" description="TonB-dependent transporter Oar-like beta-barrel" evidence="8">
    <location>
        <begin position="341"/>
        <end position="1023"/>
    </location>
</feature>
<evidence type="ECO:0000256" key="4">
    <source>
        <dbReference type="ARBA" id="ARBA00022692"/>
    </source>
</evidence>
<evidence type="ECO:0000313" key="9">
    <source>
        <dbReference type="EMBL" id="ABF39788.1"/>
    </source>
</evidence>
<protein>
    <submittedName>
        <fullName evidence="9">TonB-dependent receptor</fullName>
    </submittedName>
</protein>
<feature type="signal peptide" evidence="7">
    <location>
        <begin position="1"/>
        <end position="25"/>
    </location>
</feature>
<evidence type="ECO:0000256" key="3">
    <source>
        <dbReference type="ARBA" id="ARBA00022452"/>
    </source>
</evidence>
<dbReference type="InterPro" id="IPR057601">
    <property type="entry name" value="Oar-like_b-barrel"/>
</dbReference>
<evidence type="ECO:0000256" key="1">
    <source>
        <dbReference type="ARBA" id="ARBA00004571"/>
    </source>
</evidence>
<dbReference type="EnsemblBacteria" id="ABF39788">
    <property type="protein sequence ID" value="ABF39788"/>
    <property type="gene ID" value="Acid345_0783"/>
</dbReference>
<dbReference type="GO" id="GO:0009279">
    <property type="term" value="C:cell outer membrane"/>
    <property type="evidence" value="ECO:0007669"/>
    <property type="project" value="UniProtKB-SubCell"/>
</dbReference>
<dbReference type="RefSeq" id="WP_011521590.1">
    <property type="nucleotide sequence ID" value="NC_008009.1"/>
</dbReference>
<dbReference type="EMBL" id="CP000360">
    <property type="protein sequence ID" value="ABF39788.1"/>
    <property type="molecule type" value="Genomic_DNA"/>
</dbReference>
<dbReference type="GO" id="GO:0015344">
    <property type="term" value="F:siderophore uptake transmembrane transporter activity"/>
    <property type="evidence" value="ECO:0007669"/>
    <property type="project" value="TreeGrafter"/>
</dbReference>
<proteinExistence type="predicted"/>
<keyword evidence="10" id="KW-1185">Reference proteome</keyword>
<keyword evidence="7" id="KW-0732">Signal</keyword>
<dbReference type="Pfam" id="PF13620">
    <property type="entry name" value="CarboxypepD_reg"/>
    <property type="match status" value="1"/>
</dbReference>
<dbReference type="eggNOG" id="COG4771">
    <property type="taxonomic scope" value="Bacteria"/>
</dbReference>
<evidence type="ECO:0000256" key="5">
    <source>
        <dbReference type="ARBA" id="ARBA00023136"/>
    </source>
</evidence>
<accession>Q1ITL2</accession>
<keyword evidence="4" id="KW-0812">Transmembrane</keyword>
<dbReference type="InterPro" id="IPR036942">
    <property type="entry name" value="Beta-barrel_TonB_sf"/>
</dbReference>
<dbReference type="PANTHER" id="PTHR30069:SF46">
    <property type="entry name" value="OAR PROTEIN"/>
    <property type="match status" value="1"/>
</dbReference>
<keyword evidence="2" id="KW-0813">Transport</keyword>
<dbReference type="SUPFAM" id="SSF56935">
    <property type="entry name" value="Porins"/>
    <property type="match status" value="1"/>
</dbReference>
<dbReference type="HOGENOM" id="CLU_006298_0_0_0"/>
<keyword evidence="3" id="KW-1134">Transmembrane beta strand</keyword>
<keyword evidence="5" id="KW-0472">Membrane</keyword>
<evidence type="ECO:0000256" key="2">
    <source>
        <dbReference type="ARBA" id="ARBA00022448"/>
    </source>
</evidence>
<evidence type="ECO:0000259" key="8">
    <source>
        <dbReference type="Pfam" id="PF25183"/>
    </source>
</evidence>